<feature type="compositionally biased region" description="Low complexity" evidence="1">
    <location>
        <begin position="361"/>
        <end position="375"/>
    </location>
</feature>
<feature type="region of interest" description="Disordered" evidence="1">
    <location>
        <begin position="360"/>
        <end position="436"/>
    </location>
</feature>
<feature type="compositionally biased region" description="Acidic residues" evidence="1">
    <location>
        <begin position="553"/>
        <end position="569"/>
    </location>
</feature>
<evidence type="ECO:0000313" key="3">
    <source>
        <dbReference type="Proteomes" id="UP001430356"/>
    </source>
</evidence>
<feature type="compositionally biased region" description="Basic and acidic residues" evidence="1">
    <location>
        <begin position="134"/>
        <end position="147"/>
    </location>
</feature>
<feature type="region of interest" description="Disordered" evidence="1">
    <location>
        <begin position="1156"/>
        <end position="1239"/>
    </location>
</feature>
<accession>A0AAW0EXG6</accession>
<name>A0AAW0EXG6_9TRYP</name>
<feature type="compositionally biased region" description="Low complexity" evidence="1">
    <location>
        <begin position="91"/>
        <end position="109"/>
    </location>
</feature>
<feature type="region of interest" description="Disordered" evidence="1">
    <location>
        <begin position="24"/>
        <end position="332"/>
    </location>
</feature>
<feature type="compositionally biased region" description="Polar residues" evidence="1">
    <location>
        <begin position="574"/>
        <end position="589"/>
    </location>
</feature>
<dbReference type="EMBL" id="JAECZO010000140">
    <property type="protein sequence ID" value="KAK7198271.1"/>
    <property type="molecule type" value="Genomic_DNA"/>
</dbReference>
<evidence type="ECO:0000313" key="2">
    <source>
        <dbReference type="EMBL" id="KAK7198271.1"/>
    </source>
</evidence>
<keyword evidence="3" id="KW-1185">Reference proteome</keyword>
<reference evidence="2 3" key="1">
    <citation type="journal article" date="2021" name="MBio">
        <title>A New Model Trypanosomatid, Novymonas esmeraldas: Genomic Perception of Its 'Candidatus Pandoraea novymonadis' Endosymbiont.</title>
        <authorList>
            <person name="Zakharova A."/>
            <person name="Saura A."/>
            <person name="Butenko A."/>
            <person name="Podesvova L."/>
            <person name="Warmusova S."/>
            <person name="Kostygov A.Y."/>
            <person name="Nenarokova A."/>
            <person name="Lukes J."/>
            <person name="Opperdoes F.R."/>
            <person name="Yurchenko V."/>
        </authorList>
    </citation>
    <scope>NUCLEOTIDE SEQUENCE [LARGE SCALE GENOMIC DNA]</scope>
    <source>
        <strain evidence="2 3">E262AT.01</strain>
    </source>
</reference>
<proteinExistence type="predicted"/>
<feature type="compositionally biased region" description="Basic and acidic residues" evidence="1">
    <location>
        <begin position="879"/>
        <end position="889"/>
    </location>
</feature>
<feature type="region of interest" description="Disordered" evidence="1">
    <location>
        <begin position="765"/>
        <end position="816"/>
    </location>
</feature>
<gene>
    <name evidence="2" type="ORF">NESM_000784600</name>
</gene>
<feature type="compositionally biased region" description="Polar residues" evidence="1">
    <location>
        <begin position="389"/>
        <end position="416"/>
    </location>
</feature>
<feature type="compositionally biased region" description="Gly residues" evidence="1">
    <location>
        <begin position="110"/>
        <end position="126"/>
    </location>
</feature>
<feature type="compositionally biased region" description="Polar residues" evidence="1">
    <location>
        <begin position="254"/>
        <end position="263"/>
    </location>
</feature>
<feature type="compositionally biased region" description="Low complexity" evidence="1">
    <location>
        <begin position="1228"/>
        <end position="1239"/>
    </location>
</feature>
<feature type="region of interest" description="Disordered" evidence="1">
    <location>
        <begin position="872"/>
        <end position="915"/>
    </location>
</feature>
<organism evidence="2 3">
    <name type="scientific">Novymonas esmeraldas</name>
    <dbReference type="NCBI Taxonomy" id="1808958"/>
    <lineage>
        <taxon>Eukaryota</taxon>
        <taxon>Discoba</taxon>
        <taxon>Euglenozoa</taxon>
        <taxon>Kinetoplastea</taxon>
        <taxon>Metakinetoplastina</taxon>
        <taxon>Trypanosomatida</taxon>
        <taxon>Trypanosomatidae</taxon>
        <taxon>Novymonas</taxon>
    </lineage>
</organism>
<dbReference type="Proteomes" id="UP001430356">
    <property type="component" value="Unassembled WGS sequence"/>
</dbReference>
<feature type="compositionally biased region" description="Pro residues" evidence="1">
    <location>
        <begin position="717"/>
        <end position="732"/>
    </location>
</feature>
<sequence length="1267" mass="132785">MPVFPLLLAPDRVTDAARAGAEMTLNGLVARPRRSPPPHSATDAPVPRGRDASQPRQAPPPQGRSPVHAPASAPVPTAEPPTLRRMGGEQSSESDSSASTAASSRSPAGRVGGGSVSGQQRRGGMGRVAPPGESHQRMEARSQEHSLRLPQPTVQGGDGGAAAEAVSGDGTTQPLYSMEQGEASDRRLFASLRRRIRRERRHEGSSSSTSLATLSRGSDSGTASGAQQRGRDNRHERAQSPRRRHRRSLSASLTHPSVHTPQSLVAAADGAAVRRRGSGDRSHGSTSASPPRPRPRRDQSNSTSFGSVRSGQNVTSAPGAIRRATPSGAVEGPPADITILVASQGVQLTTSRDALRRQALRSASSTSVRNARSSSLHSDQVLGAGSVTPLGSTPHTVPAITRTSSRNSSAALQNRQPDVHLSEAESSLPSARGSCGTAPATVALAAVALWQLPVLSTVTDGDVTQPTQRHYLPSLSSASTSCPQRPPARDDRDDAVTSGTDSSITVAARPHHRSASLVQPLPRKPDTHTEALSPATPNPLTSSGDNAETHGADDEEEGEEAEEDDDDDLENRSRVSGMSDRSGSHSESATLHDDLLSLSLLSPRSHGGAASSPRTLSQAATASSYPAHQSFFSGASLSDAAPGVPSVGASASRSVSLLQPRVAASGSRTSLLHLHRRGSTLLTGSVGDSIVLADVSQYGAYTFASPLNGHLFSSPTRPHPPSQLPPPLPPPRRAGADQESLVLLSWERFGLGDAVGGRLAAAAVEEPASLPPSPRSDSIAEVTAASSTEAPRAPSELSAGRRRQSAPRPPETRVHLPVAKPGVVLLNHIHNEPPHGELYRLLRVYHREPLHQFPQALRGPLLAVRMTESAAEEDEEIDNAVHERERGARETPLQAGGRRDGRPHPRRVSAAAAPTVAVSASHPRELYSRLVNDPVDSAVEVVRAAPAAASSASSATSLDAASGAHRSVLNGFYGLDSTPFHTTAEVVANGFYSAEARACKSRQHESHYRAAVEEYGESSYYRLDTVPDSAAPGGGDADFITWANTSADASVGEGEALHDRMRLPAVNPTPCTSAGSAPSLRRLSASVSASLQTAPPVLSADLSVDTARHSAVELTRSCAAPPPQNLFPLPRVPRPISADASAWGYYRSDAESRAAAPFATHTQRQLRDHHVSSRTVVGDRDADEVWSGAGESDGSQHHRATRENNDGPGATTSRRMSGVSGLVPPPRASHAPPSSSGSGYVLYPRGQVLVEDLHASTDYSPMPRLHA</sequence>
<comment type="caution">
    <text evidence="2">The sequence shown here is derived from an EMBL/GenBank/DDBJ whole genome shotgun (WGS) entry which is preliminary data.</text>
</comment>
<feature type="compositionally biased region" description="Polar residues" evidence="1">
    <location>
        <begin position="460"/>
        <end position="483"/>
    </location>
</feature>
<dbReference type="AlphaFoldDB" id="A0AAW0EXG6"/>
<feature type="compositionally biased region" description="Polar residues" evidence="1">
    <location>
        <begin position="300"/>
        <end position="316"/>
    </location>
</feature>
<feature type="compositionally biased region" description="Low complexity" evidence="1">
    <location>
        <begin position="65"/>
        <end position="76"/>
    </location>
</feature>
<feature type="region of interest" description="Disordered" evidence="1">
    <location>
        <begin position="460"/>
        <end position="589"/>
    </location>
</feature>
<protein>
    <submittedName>
        <fullName evidence="2">Uncharacterized protein</fullName>
    </submittedName>
</protein>
<evidence type="ECO:0000256" key="1">
    <source>
        <dbReference type="SAM" id="MobiDB-lite"/>
    </source>
</evidence>
<feature type="region of interest" description="Disordered" evidence="1">
    <location>
        <begin position="712"/>
        <end position="736"/>
    </location>
</feature>
<feature type="compositionally biased region" description="Low complexity" evidence="1">
    <location>
        <begin position="205"/>
        <end position="218"/>
    </location>
</feature>
<feature type="compositionally biased region" description="Basic and acidic residues" evidence="1">
    <location>
        <begin position="229"/>
        <end position="239"/>
    </location>
</feature>